<sequence>MTLTSPFNLPEICIRLAPFLDNASTLNCMLVCREWYHSFLPALYSTLPLSFPAEKYWRSKSTNDAYSTELWDRIMKHPKLLQAPCRCDYREKTVCIHRIALRFGQLVRELIIIDPAALSESSIQKLQGIDIHSAYKASRDLCRLALKGQPPRHEDPISDELGIFPLLRRLEFQPLIFTYHNSTTLQHVNRFMGFVKGSKSTLQSLSENWAAVSQQHHHHFVTLFLKWLLECSGLNRDPLLSPTPGTRLIHGIKLTDLRLTSWKISLEALSQIIDLCPCLDSLTLANVEVLSPGPSHSPDGPLSLSMTQLLKPMYPLENWKESVLDTKH</sequence>
<name>A0A9P6FKP1_9FUNG</name>
<accession>A0A9P6FKP1</accession>
<dbReference type="AlphaFoldDB" id="A0A9P6FKP1"/>
<dbReference type="Proteomes" id="UP000780801">
    <property type="component" value="Unassembled WGS sequence"/>
</dbReference>
<reference evidence="1" key="1">
    <citation type="journal article" date="2020" name="Fungal Divers.">
        <title>Resolving the Mortierellaceae phylogeny through synthesis of multi-gene phylogenetics and phylogenomics.</title>
        <authorList>
            <person name="Vandepol N."/>
            <person name="Liber J."/>
            <person name="Desiro A."/>
            <person name="Na H."/>
            <person name="Kennedy M."/>
            <person name="Barry K."/>
            <person name="Grigoriev I.V."/>
            <person name="Miller A.N."/>
            <person name="O'Donnell K."/>
            <person name="Stajich J.E."/>
            <person name="Bonito G."/>
        </authorList>
    </citation>
    <scope>NUCLEOTIDE SEQUENCE</scope>
    <source>
        <strain evidence="1">KOD1015</strain>
    </source>
</reference>
<protein>
    <recommendedName>
        <fullName evidence="3">F-box domain-containing protein</fullName>
    </recommendedName>
</protein>
<dbReference type="OrthoDB" id="2383684at2759"/>
<feature type="non-terminal residue" evidence="1">
    <location>
        <position position="328"/>
    </location>
</feature>
<dbReference type="EMBL" id="JAABOA010006322">
    <property type="protein sequence ID" value="KAF9564839.1"/>
    <property type="molecule type" value="Genomic_DNA"/>
</dbReference>
<proteinExistence type="predicted"/>
<comment type="caution">
    <text evidence="1">The sequence shown here is derived from an EMBL/GenBank/DDBJ whole genome shotgun (WGS) entry which is preliminary data.</text>
</comment>
<evidence type="ECO:0000313" key="1">
    <source>
        <dbReference type="EMBL" id="KAF9564839.1"/>
    </source>
</evidence>
<evidence type="ECO:0008006" key="3">
    <source>
        <dbReference type="Google" id="ProtNLM"/>
    </source>
</evidence>
<keyword evidence="2" id="KW-1185">Reference proteome</keyword>
<gene>
    <name evidence="1" type="ORF">BGW38_008920</name>
</gene>
<evidence type="ECO:0000313" key="2">
    <source>
        <dbReference type="Proteomes" id="UP000780801"/>
    </source>
</evidence>
<organism evidence="1 2">
    <name type="scientific">Lunasporangiospora selenospora</name>
    <dbReference type="NCBI Taxonomy" id="979761"/>
    <lineage>
        <taxon>Eukaryota</taxon>
        <taxon>Fungi</taxon>
        <taxon>Fungi incertae sedis</taxon>
        <taxon>Mucoromycota</taxon>
        <taxon>Mortierellomycotina</taxon>
        <taxon>Mortierellomycetes</taxon>
        <taxon>Mortierellales</taxon>
        <taxon>Mortierellaceae</taxon>
        <taxon>Lunasporangiospora</taxon>
    </lineage>
</organism>